<keyword evidence="2" id="KW-1185">Reference proteome</keyword>
<dbReference type="RefSeq" id="WP_255841813.1">
    <property type="nucleotide sequence ID" value="NZ_CP094358.1"/>
</dbReference>
<evidence type="ECO:0000313" key="2">
    <source>
        <dbReference type="Proteomes" id="UP000831290"/>
    </source>
</evidence>
<dbReference type="KEGG" id="fbm:MQE35_12735"/>
<sequence length="95" mass="10685">MISKVKENINRPAPKWFRKAKKVIYLLLAGALLKDTFTKFGLDDGIQDLIIGWIVFSLEMVEILIANGEVYAKKEELAHVPGGGVKSENKEKRDV</sequence>
<dbReference type="Proteomes" id="UP000831290">
    <property type="component" value="Chromosome"/>
</dbReference>
<evidence type="ECO:0000313" key="1">
    <source>
        <dbReference type="EMBL" id="UOB16598.1"/>
    </source>
</evidence>
<name>A0A9E7D121_9FLAO</name>
<protein>
    <submittedName>
        <fullName evidence="1">Uncharacterized protein</fullName>
    </submittedName>
</protein>
<proteinExistence type="predicted"/>
<organism evidence="1 2">
    <name type="scientific">Abyssalbus ytuae</name>
    <dbReference type="NCBI Taxonomy" id="2926907"/>
    <lineage>
        <taxon>Bacteria</taxon>
        <taxon>Pseudomonadati</taxon>
        <taxon>Bacteroidota</taxon>
        <taxon>Flavobacteriia</taxon>
        <taxon>Flavobacteriales</taxon>
        <taxon>Flavobacteriaceae</taxon>
        <taxon>Abyssalbus</taxon>
    </lineage>
</organism>
<gene>
    <name evidence="1" type="ORF">MQE35_12735</name>
</gene>
<accession>A0A9E7D121</accession>
<dbReference type="EMBL" id="CP094358">
    <property type="protein sequence ID" value="UOB16598.1"/>
    <property type="molecule type" value="Genomic_DNA"/>
</dbReference>
<dbReference type="AlphaFoldDB" id="A0A9E7D121"/>
<reference evidence="1" key="1">
    <citation type="submission" date="2022-03" db="EMBL/GenBank/DDBJ databases">
        <title>Description of Abyssus ytuae gen. nov., sp. nov., a novel member of the family Flavobacteriaceae isolated from the sediment of Mariana Trench.</title>
        <authorList>
            <person name="Zhang J."/>
            <person name="Xu X."/>
        </authorList>
    </citation>
    <scope>NUCLEOTIDE SEQUENCE</scope>
    <source>
        <strain evidence="1">MT3330</strain>
    </source>
</reference>